<dbReference type="Proteomes" id="UP001245285">
    <property type="component" value="Unassembled WGS sequence"/>
</dbReference>
<evidence type="ECO:0000313" key="4">
    <source>
        <dbReference type="EMBL" id="MDT0647042.1"/>
    </source>
</evidence>
<dbReference type="EMBL" id="JAVRHO010000012">
    <property type="protein sequence ID" value="MDT0647042.1"/>
    <property type="molecule type" value="Genomic_DNA"/>
</dbReference>
<dbReference type="InterPro" id="IPR009057">
    <property type="entry name" value="Homeodomain-like_sf"/>
</dbReference>
<evidence type="ECO:0000256" key="2">
    <source>
        <dbReference type="PROSITE-ProRule" id="PRU00335"/>
    </source>
</evidence>
<feature type="domain" description="HTH tetR-type" evidence="3">
    <location>
        <begin position="1"/>
        <end position="59"/>
    </location>
</feature>
<organism evidence="4 5">
    <name type="scientific">Autumnicola lenta</name>
    <dbReference type="NCBI Taxonomy" id="3075593"/>
    <lineage>
        <taxon>Bacteria</taxon>
        <taxon>Pseudomonadati</taxon>
        <taxon>Bacteroidota</taxon>
        <taxon>Flavobacteriia</taxon>
        <taxon>Flavobacteriales</taxon>
        <taxon>Flavobacteriaceae</taxon>
        <taxon>Autumnicola</taxon>
    </lineage>
</organism>
<proteinExistence type="predicted"/>
<keyword evidence="5" id="KW-1185">Reference proteome</keyword>
<dbReference type="PRINTS" id="PR00455">
    <property type="entry name" value="HTHTETR"/>
</dbReference>
<dbReference type="PROSITE" id="PS50977">
    <property type="entry name" value="HTH_TETR_2"/>
    <property type="match status" value="1"/>
</dbReference>
<sequence>MREKILITASDMFLSLGFKSVTMDDIADKLGISKKTIYTHFSTKNKLVQATIMHLFEVIQTGIDEIRAQRKNPIVELYEIKRFTMVYLKDEKASPHYQLHKYYPKIAQPIEKKYFDVVQDCVTDNLERGIESGHYRSGIPVSFISRIHFLGMSGIKNPDIFPPEEYSKPKLMENFLDYHLHAICTPKGLKTLEEFKKSHENFK</sequence>
<feature type="DNA-binding region" description="H-T-H motif" evidence="2">
    <location>
        <begin position="22"/>
        <end position="41"/>
    </location>
</feature>
<dbReference type="SUPFAM" id="SSF48498">
    <property type="entry name" value="Tetracyclin repressor-like, C-terminal domain"/>
    <property type="match status" value="1"/>
</dbReference>
<keyword evidence="1 2" id="KW-0238">DNA-binding</keyword>
<dbReference type="RefSeq" id="WP_311495201.1">
    <property type="nucleotide sequence ID" value="NZ_JAVRHO010000012.1"/>
</dbReference>
<comment type="caution">
    <text evidence="4">The sequence shown here is derived from an EMBL/GenBank/DDBJ whole genome shotgun (WGS) entry which is preliminary data.</text>
</comment>
<evidence type="ECO:0000313" key="5">
    <source>
        <dbReference type="Proteomes" id="UP001245285"/>
    </source>
</evidence>
<name>A0ABU3CL18_9FLAO</name>
<dbReference type="InterPro" id="IPR036271">
    <property type="entry name" value="Tet_transcr_reg_TetR-rel_C_sf"/>
</dbReference>
<evidence type="ECO:0000256" key="1">
    <source>
        <dbReference type="ARBA" id="ARBA00023125"/>
    </source>
</evidence>
<evidence type="ECO:0000259" key="3">
    <source>
        <dbReference type="PROSITE" id="PS50977"/>
    </source>
</evidence>
<dbReference type="InterPro" id="IPR001647">
    <property type="entry name" value="HTH_TetR"/>
</dbReference>
<dbReference type="Gene3D" id="1.10.357.10">
    <property type="entry name" value="Tetracycline Repressor, domain 2"/>
    <property type="match status" value="1"/>
</dbReference>
<accession>A0ABU3CL18</accession>
<protein>
    <submittedName>
        <fullName evidence="4">TetR/AcrR family transcriptional regulator</fullName>
    </submittedName>
</protein>
<dbReference type="SUPFAM" id="SSF46689">
    <property type="entry name" value="Homeodomain-like"/>
    <property type="match status" value="1"/>
</dbReference>
<dbReference type="PANTHER" id="PTHR43479">
    <property type="entry name" value="ACREF/ENVCD OPERON REPRESSOR-RELATED"/>
    <property type="match status" value="1"/>
</dbReference>
<reference evidence="4 5" key="1">
    <citation type="submission" date="2023-09" db="EMBL/GenBank/DDBJ databases">
        <authorList>
            <person name="Rey-Velasco X."/>
        </authorList>
    </citation>
    <scope>NUCLEOTIDE SEQUENCE [LARGE SCALE GENOMIC DNA]</scope>
    <source>
        <strain evidence="4 5">F260</strain>
    </source>
</reference>
<gene>
    <name evidence="4" type="ORF">RM545_10095</name>
</gene>
<dbReference type="PANTHER" id="PTHR43479:SF11">
    <property type="entry name" value="ACREF_ENVCD OPERON REPRESSOR-RELATED"/>
    <property type="match status" value="1"/>
</dbReference>
<dbReference type="Pfam" id="PF00440">
    <property type="entry name" value="TetR_N"/>
    <property type="match status" value="1"/>
</dbReference>
<dbReference type="InterPro" id="IPR050624">
    <property type="entry name" value="HTH-type_Tx_Regulator"/>
</dbReference>